<dbReference type="SUPFAM" id="SSF46785">
    <property type="entry name" value="Winged helix' DNA-binding domain"/>
    <property type="match status" value="1"/>
</dbReference>
<keyword evidence="3" id="KW-1185">Reference proteome</keyword>
<reference evidence="2 3" key="1">
    <citation type="submission" date="2024-09" db="EMBL/GenBank/DDBJ databases">
        <authorList>
            <person name="Sun Q."/>
            <person name="Mori K."/>
        </authorList>
    </citation>
    <scope>NUCLEOTIDE SEQUENCE [LARGE SCALE GENOMIC DNA]</scope>
    <source>
        <strain evidence="2 3">CECT 8726</strain>
    </source>
</reference>
<organism evidence="2 3">
    <name type="scientific">Pseudohalocynthiibacter aestuariivivens</name>
    <dbReference type="NCBI Taxonomy" id="1591409"/>
    <lineage>
        <taxon>Bacteria</taxon>
        <taxon>Pseudomonadati</taxon>
        <taxon>Pseudomonadota</taxon>
        <taxon>Alphaproteobacteria</taxon>
        <taxon>Rhodobacterales</taxon>
        <taxon>Paracoccaceae</taxon>
        <taxon>Pseudohalocynthiibacter</taxon>
    </lineage>
</organism>
<protein>
    <submittedName>
        <fullName evidence="2">Winged helix-turn-helix transcriptional regulator</fullName>
    </submittedName>
</protein>
<dbReference type="InterPro" id="IPR036390">
    <property type="entry name" value="WH_DNA-bd_sf"/>
</dbReference>
<dbReference type="EMBL" id="JBHMEA010000007">
    <property type="protein sequence ID" value="MFB9230426.1"/>
    <property type="molecule type" value="Genomic_DNA"/>
</dbReference>
<dbReference type="RefSeq" id="WP_213887670.1">
    <property type="nucleotide sequence ID" value="NZ_JAGFNU010000001.1"/>
</dbReference>
<comment type="caution">
    <text evidence="2">The sequence shown here is derived from an EMBL/GenBank/DDBJ whole genome shotgun (WGS) entry which is preliminary data.</text>
</comment>
<accession>A0ABV5JAE0</accession>
<evidence type="ECO:0000259" key="1">
    <source>
        <dbReference type="PROSITE" id="PS51118"/>
    </source>
</evidence>
<evidence type="ECO:0000313" key="3">
    <source>
        <dbReference type="Proteomes" id="UP001589683"/>
    </source>
</evidence>
<dbReference type="Pfam" id="PF01638">
    <property type="entry name" value="HxlR"/>
    <property type="match status" value="1"/>
</dbReference>
<dbReference type="Gene3D" id="1.10.10.10">
    <property type="entry name" value="Winged helix-like DNA-binding domain superfamily/Winged helix DNA-binding domain"/>
    <property type="match status" value="1"/>
</dbReference>
<dbReference type="PROSITE" id="PS51118">
    <property type="entry name" value="HTH_HXLR"/>
    <property type="match status" value="1"/>
</dbReference>
<name>A0ABV5JAE0_9RHOB</name>
<evidence type="ECO:0000313" key="2">
    <source>
        <dbReference type="EMBL" id="MFB9230426.1"/>
    </source>
</evidence>
<dbReference type="Proteomes" id="UP001589683">
    <property type="component" value="Unassembled WGS sequence"/>
</dbReference>
<sequence>MLYEGQKTCGIEIGKCQFRLTRRLRELEPNGVVIRDVNPASTPSVEYSLADLGAELVPRTRQS</sequence>
<proteinExistence type="predicted"/>
<dbReference type="InterPro" id="IPR036388">
    <property type="entry name" value="WH-like_DNA-bd_sf"/>
</dbReference>
<dbReference type="InterPro" id="IPR002577">
    <property type="entry name" value="HTH_HxlR"/>
</dbReference>
<feature type="domain" description="HTH hxlR-type" evidence="1">
    <location>
        <begin position="1"/>
        <end position="63"/>
    </location>
</feature>
<gene>
    <name evidence="2" type="ORF">ACFFUT_01340</name>
</gene>